<evidence type="ECO:0000256" key="1">
    <source>
        <dbReference type="ARBA" id="ARBA00004184"/>
    </source>
</evidence>
<name>A0A445AAJ6_ARAHY</name>
<accession>A0A445AAJ6</accession>
<dbReference type="GO" id="GO:0009751">
    <property type="term" value="P:response to salicylic acid"/>
    <property type="evidence" value="ECO:0007669"/>
    <property type="project" value="UniProtKB-ARBA"/>
</dbReference>
<comment type="pathway">
    <text evidence="2">Protein modification; protein ubiquitination.</text>
</comment>
<evidence type="ECO:0000256" key="2">
    <source>
        <dbReference type="ARBA" id="ARBA00004906"/>
    </source>
</evidence>
<dbReference type="GO" id="GO:0005516">
    <property type="term" value="F:calmodulin binding"/>
    <property type="evidence" value="ECO:0007669"/>
    <property type="project" value="UniProtKB-ARBA"/>
</dbReference>
<dbReference type="FunFam" id="1.25.40.420:FF:000012">
    <property type="entry name" value="BTB/POZ and TAZ domain-containing protein 2"/>
    <property type="match status" value="1"/>
</dbReference>
<dbReference type="GO" id="GO:0005634">
    <property type="term" value="C:nucleus"/>
    <property type="evidence" value="ECO:0007669"/>
    <property type="project" value="TreeGrafter"/>
</dbReference>
<gene>
    <name evidence="8" type="ORF">Ahy_B03g068684</name>
</gene>
<evidence type="ECO:0000256" key="4">
    <source>
        <dbReference type="ARBA" id="ARBA00022771"/>
    </source>
</evidence>
<dbReference type="AlphaFoldDB" id="A0A445AAJ6"/>
<evidence type="ECO:0000313" key="9">
    <source>
        <dbReference type="Proteomes" id="UP000289738"/>
    </source>
</evidence>
<dbReference type="Gene3D" id="3.30.710.10">
    <property type="entry name" value="Potassium Channel Kv1.1, Chain A"/>
    <property type="match status" value="1"/>
</dbReference>
<comment type="subcellular location">
    <subcellularLocation>
        <location evidence="1">Endomembrane system</location>
        <topology evidence="1">Peripheral membrane protein</topology>
    </subcellularLocation>
</comment>
<dbReference type="Gene3D" id="1.25.40.420">
    <property type="match status" value="1"/>
</dbReference>
<dbReference type="InterPro" id="IPR000210">
    <property type="entry name" value="BTB/POZ_dom"/>
</dbReference>
<dbReference type="PROSITE" id="PS50097">
    <property type="entry name" value="BTB"/>
    <property type="match status" value="1"/>
</dbReference>
<dbReference type="InterPro" id="IPR000197">
    <property type="entry name" value="Znf_TAZ"/>
</dbReference>
<evidence type="ECO:0000256" key="6">
    <source>
        <dbReference type="ARBA" id="ARBA00022833"/>
    </source>
</evidence>
<dbReference type="Gene3D" id="1.20.1020.10">
    <property type="entry name" value="TAZ domain"/>
    <property type="match status" value="1"/>
</dbReference>
<keyword evidence="6" id="KW-0862">Zinc</keyword>
<evidence type="ECO:0000256" key="3">
    <source>
        <dbReference type="ARBA" id="ARBA00022723"/>
    </source>
</evidence>
<protein>
    <recommendedName>
        <fullName evidence="7">BTB domain-containing protein</fullName>
    </recommendedName>
</protein>
<dbReference type="Pfam" id="PF00651">
    <property type="entry name" value="BTB"/>
    <property type="match status" value="1"/>
</dbReference>
<sequence>MDTFMTTSRVLPEPDLYLYTSVSTPIPVHASILASASPVLENIIMSNKIIKISGVPYRAVIAFLRFLYSFRFVYQIRQKLECREEEMEKYGMHLLALSHVYAVPELKKRSVKAVGEHVTEESVVDVLQLSRLCDAPDLYLKCVKLVDDRFKKVERSEGWRFLQNHDPALELDILCLLDDNDNRKKRLMMRKRQEKVYMQLSEAMECLEHICTEGCTNVGPYDVELRKGREPCTKFGETCQGMQALIQHFATCTKGNSGGCMRCKRMWQLFRLHSSICHHHDSCKVPLCRQIELKRQEEKRKDDGRWRLLVRKVASAKAMSSLSLSNTKCGFNKF</sequence>
<dbReference type="Pfam" id="PF02135">
    <property type="entry name" value="zf-TAZ"/>
    <property type="match status" value="1"/>
</dbReference>
<keyword evidence="3" id="KW-0479">Metal-binding</keyword>
<dbReference type="InterPro" id="IPR011333">
    <property type="entry name" value="SKP1/BTB/POZ_sf"/>
</dbReference>
<dbReference type="Proteomes" id="UP000289738">
    <property type="component" value="Chromosome B03"/>
</dbReference>
<dbReference type="GO" id="GO:0008270">
    <property type="term" value="F:zinc ion binding"/>
    <property type="evidence" value="ECO:0007669"/>
    <property type="project" value="UniProtKB-KW"/>
</dbReference>
<dbReference type="EMBL" id="SDMP01000013">
    <property type="protein sequence ID" value="RYR23466.1"/>
    <property type="molecule type" value="Genomic_DNA"/>
</dbReference>
<dbReference type="GO" id="GO:0042542">
    <property type="term" value="P:response to hydrogen peroxide"/>
    <property type="evidence" value="ECO:0007669"/>
    <property type="project" value="UniProtKB-ARBA"/>
</dbReference>
<proteinExistence type="predicted"/>
<dbReference type="SMART" id="SM00225">
    <property type="entry name" value="BTB"/>
    <property type="match status" value="1"/>
</dbReference>
<dbReference type="GO" id="GO:0012505">
    <property type="term" value="C:endomembrane system"/>
    <property type="evidence" value="ECO:0007669"/>
    <property type="project" value="UniProtKB-SubCell"/>
</dbReference>
<comment type="caution">
    <text evidence="8">The sequence shown here is derived from an EMBL/GenBank/DDBJ whole genome shotgun (WGS) entry which is preliminary data.</text>
</comment>
<feature type="domain" description="BTB" evidence="7">
    <location>
        <begin position="14"/>
        <end position="76"/>
    </location>
</feature>
<dbReference type="SUPFAM" id="SSF54695">
    <property type="entry name" value="POZ domain"/>
    <property type="match status" value="1"/>
</dbReference>
<dbReference type="InterPro" id="IPR044513">
    <property type="entry name" value="BT1/2/3/4/5"/>
</dbReference>
<keyword evidence="9" id="KW-1185">Reference proteome</keyword>
<dbReference type="InterPro" id="IPR035898">
    <property type="entry name" value="TAZ_dom_sf"/>
</dbReference>
<dbReference type="SMART" id="SM00551">
    <property type="entry name" value="ZnF_TAZ"/>
    <property type="match status" value="1"/>
</dbReference>
<dbReference type="STRING" id="3818.A0A445AAJ6"/>
<evidence type="ECO:0000259" key="7">
    <source>
        <dbReference type="PROSITE" id="PS50097"/>
    </source>
</evidence>
<keyword evidence="4" id="KW-0863">Zinc-finger</keyword>
<organism evidence="8 9">
    <name type="scientific">Arachis hypogaea</name>
    <name type="common">Peanut</name>
    <dbReference type="NCBI Taxonomy" id="3818"/>
    <lineage>
        <taxon>Eukaryota</taxon>
        <taxon>Viridiplantae</taxon>
        <taxon>Streptophyta</taxon>
        <taxon>Embryophyta</taxon>
        <taxon>Tracheophyta</taxon>
        <taxon>Spermatophyta</taxon>
        <taxon>Magnoliopsida</taxon>
        <taxon>eudicotyledons</taxon>
        <taxon>Gunneridae</taxon>
        <taxon>Pentapetalae</taxon>
        <taxon>rosids</taxon>
        <taxon>fabids</taxon>
        <taxon>Fabales</taxon>
        <taxon>Fabaceae</taxon>
        <taxon>Papilionoideae</taxon>
        <taxon>50 kb inversion clade</taxon>
        <taxon>dalbergioids sensu lato</taxon>
        <taxon>Dalbergieae</taxon>
        <taxon>Pterocarpus clade</taxon>
        <taxon>Arachis</taxon>
    </lineage>
</organism>
<reference evidence="8 9" key="1">
    <citation type="submission" date="2019-01" db="EMBL/GenBank/DDBJ databases">
        <title>Sequencing of cultivated peanut Arachis hypogaea provides insights into genome evolution and oil improvement.</title>
        <authorList>
            <person name="Chen X."/>
        </authorList>
    </citation>
    <scope>NUCLEOTIDE SEQUENCE [LARGE SCALE GENOMIC DNA]</scope>
    <source>
        <strain evidence="9">cv. Fuhuasheng</strain>
        <tissue evidence="8">Leaves</tissue>
    </source>
</reference>
<dbReference type="FunFam" id="1.20.1020.10:FF:000007">
    <property type="entry name" value="BTB/POZ and TAZ domain-containing protein 2"/>
    <property type="match status" value="1"/>
</dbReference>
<dbReference type="PANTHER" id="PTHR46287:SF4">
    <property type="entry name" value="BTB_POZ AND TAZ DOMAIN-CONTAINING PROTEIN 2"/>
    <property type="match status" value="1"/>
</dbReference>
<evidence type="ECO:0000313" key="8">
    <source>
        <dbReference type="EMBL" id="RYR23466.1"/>
    </source>
</evidence>
<dbReference type="PANTHER" id="PTHR46287">
    <property type="entry name" value="BTB/POZ AND TAZ DOMAIN-CONTAINING PROTEIN 3-RELATED"/>
    <property type="match status" value="1"/>
</dbReference>
<evidence type="ECO:0000256" key="5">
    <source>
        <dbReference type="ARBA" id="ARBA00022786"/>
    </source>
</evidence>
<dbReference type="GO" id="GO:0006355">
    <property type="term" value="P:regulation of DNA-templated transcription"/>
    <property type="evidence" value="ECO:0007669"/>
    <property type="project" value="UniProtKB-ARBA"/>
</dbReference>
<keyword evidence="5" id="KW-0833">Ubl conjugation pathway</keyword>
<dbReference type="SUPFAM" id="SSF57933">
    <property type="entry name" value="TAZ domain"/>
    <property type="match status" value="1"/>
</dbReference>
<dbReference type="GO" id="GO:0009725">
    <property type="term" value="P:response to hormone"/>
    <property type="evidence" value="ECO:0007669"/>
    <property type="project" value="UniProtKB-ARBA"/>
</dbReference>